<organism evidence="2 3">
    <name type="scientific">Actinomyces weissii</name>
    <dbReference type="NCBI Taxonomy" id="675090"/>
    <lineage>
        <taxon>Bacteria</taxon>
        <taxon>Bacillati</taxon>
        <taxon>Actinomycetota</taxon>
        <taxon>Actinomycetes</taxon>
        <taxon>Actinomycetales</taxon>
        <taxon>Actinomycetaceae</taxon>
        <taxon>Actinomyces</taxon>
    </lineage>
</organism>
<proteinExistence type="predicted"/>
<dbReference type="Proteomes" id="UP000595895">
    <property type="component" value="Chromosome"/>
</dbReference>
<reference evidence="2 3" key="1">
    <citation type="submission" date="2020-12" db="EMBL/GenBank/DDBJ databases">
        <authorList>
            <person name="Zhou J."/>
        </authorList>
    </citation>
    <scope>NUCLEOTIDE SEQUENCE [LARGE SCALE GENOMIC DNA]</scope>
    <source>
        <strain evidence="2 3">CCUG 61299</strain>
    </source>
</reference>
<accession>A0A7T7MBB0</accession>
<protein>
    <submittedName>
        <fullName evidence="2">Alpha-amylase</fullName>
    </submittedName>
</protein>
<name>A0A7T7MBB0_9ACTO</name>
<evidence type="ECO:0000256" key="1">
    <source>
        <dbReference type="SAM" id="Phobius"/>
    </source>
</evidence>
<keyword evidence="1" id="KW-0472">Membrane</keyword>
<sequence>MAVDPPVGMPLWMLIIPVILLLLVAVWLIGSFLSTRRDRSLGYGDIPMAPGVRSQWVEKVALVEGRFRRGELGLRELHLELAAILRGFAGVRSGVDIESSTVLEILDIADTAGPRSAIVRLRKVRAAGRPLDTNPLGYVAELLAVWEQPSFDREPEAVAERSLTSAREVVTRW</sequence>
<dbReference type="AlphaFoldDB" id="A0A7T7MBB0"/>
<dbReference type="KEGG" id="awe:JG540_01245"/>
<gene>
    <name evidence="2" type="ORF">JG540_01245</name>
</gene>
<keyword evidence="1" id="KW-1133">Transmembrane helix</keyword>
<evidence type="ECO:0000313" key="3">
    <source>
        <dbReference type="Proteomes" id="UP000595895"/>
    </source>
</evidence>
<dbReference type="EMBL" id="CP066802">
    <property type="protein sequence ID" value="QQM68258.1"/>
    <property type="molecule type" value="Genomic_DNA"/>
</dbReference>
<evidence type="ECO:0000313" key="2">
    <source>
        <dbReference type="EMBL" id="QQM68258.1"/>
    </source>
</evidence>
<feature type="transmembrane region" description="Helical" evidence="1">
    <location>
        <begin position="12"/>
        <end position="33"/>
    </location>
</feature>
<keyword evidence="1" id="KW-0812">Transmembrane</keyword>
<keyword evidence="3" id="KW-1185">Reference proteome</keyword>